<evidence type="ECO:0000313" key="2">
    <source>
        <dbReference type="Proteomes" id="UP000287300"/>
    </source>
</evidence>
<evidence type="ECO:0000313" key="1">
    <source>
        <dbReference type="EMBL" id="GCD53014.1"/>
    </source>
</evidence>
<reference evidence="1 2" key="1">
    <citation type="submission" date="2016-06" db="EMBL/GenBank/DDBJ databases">
        <title>Acetobacter pasteurianus NBRC 3188 whole genome sequencing project.</title>
        <authorList>
            <person name="Matsutani M."/>
            <person name="Shiwa Y."/>
            <person name="Okamoto-Kainuma A."/>
            <person name="Ishikawa M."/>
            <person name="Koizumi Y."/>
            <person name="Yoshikawa H."/>
            <person name="Yakushi T."/>
            <person name="Matsushita K."/>
        </authorList>
    </citation>
    <scope>NUCLEOTIDE SEQUENCE [LARGE SCALE GENOMIC DNA]</scope>
    <source>
        <strain evidence="1 2">NBRC 3188</strain>
    </source>
</reference>
<dbReference type="Proteomes" id="UP000287300">
    <property type="component" value="Unassembled WGS sequence"/>
</dbReference>
<dbReference type="EMBL" id="BDES01000049">
    <property type="protein sequence ID" value="GCD53014.1"/>
    <property type="molecule type" value="Genomic_DNA"/>
</dbReference>
<gene>
    <name evidence="1" type="ORF">NBRC3188_1711</name>
</gene>
<sequence>MPKCLSICIKVNFRSPTNTSMKQNFVMPNDSIVHHNATWHPGSVRNAVMDSARKLVESKIPVPPKSFFRKLANEAETLANEAIAEAIASKDEAPVALNIKIAHDLFYNLSDDIFLATENANDPIIAQLAAYFLLNAMDGYNKAIYMDAWNGHPDPEWGTIWGIHQRIRDFTPAFIFKVCMHGDVRFLAVECHAPNRHLPDDPRARLRARTMIVSGLPVIAFSPNEIKTDPDACVSEVNEALVTLAEELLSNPQKYDFRPQTGI</sequence>
<protein>
    <submittedName>
        <fullName evidence="1">Uncharacterized protein</fullName>
    </submittedName>
</protein>
<organism evidence="1 2">
    <name type="scientific">Acetobacter pasteurianus NBRC 3188</name>
    <dbReference type="NCBI Taxonomy" id="1226663"/>
    <lineage>
        <taxon>Bacteria</taxon>
        <taxon>Pseudomonadati</taxon>
        <taxon>Pseudomonadota</taxon>
        <taxon>Alphaproteobacteria</taxon>
        <taxon>Acetobacterales</taxon>
        <taxon>Acetobacteraceae</taxon>
        <taxon>Acetobacter</taxon>
    </lineage>
</organism>
<comment type="caution">
    <text evidence="1">The sequence shown here is derived from an EMBL/GenBank/DDBJ whole genome shotgun (WGS) entry which is preliminary data.</text>
</comment>
<name>A0A401WUT2_ACEPA</name>
<proteinExistence type="predicted"/>
<accession>A0A401WUT2</accession>
<dbReference type="AlphaFoldDB" id="A0A401WUT2"/>